<comment type="caution">
    <text evidence="2">The sequence shown here is derived from an EMBL/GenBank/DDBJ whole genome shotgun (WGS) entry which is preliminary data.</text>
</comment>
<evidence type="ECO:0000313" key="2">
    <source>
        <dbReference type="EMBL" id="RDL32104.1"/>
    </source>
</evidence>
<keyword evidence="3" id="KW-1185">Reference proteome</keyword>
<evidence type="ECO:0000313" key="3">
    <source>
        <dbReference type="Proteomes" id="UP000254866"/>
    </source>
</evidence>
<dbReference type="Proteomes" id="UP000254866">
    <property type="component" value="Unassembled WGS sequence"/>
</dbReference>
<accession>A0A370TD05</accession>
<keyword evidence="1" id="KW-0472">Membrane</keyword>
<reference evidence="2 3" key="1">
    <citation type="journal article" date="2018" name="IMA Fungus">
        <title>IMA Genome-F 9: Draft genome sequence of Annulohypoxylon stygium, Aspergillus mulundensis, Berkeleyomyces basicola (syn. Thielaviopsis basicola), Ceratocystis smalleyi, two Cercospora beticola strains, Coleophoma cylindrospora, Fusarium fracticaudum, Phialophora cf. hyalina, and Morchella septimelata.</title>
        <authorList>
            <person name="Wingfield B.D."/>
            <person name="Bills G.F."/>
            <person name="Dong Y."/>
            <person name="Huang W."/>
            <person name="Nel W.J."/>
            <person name="Swalarsk-Parry B.S."/>
            <person name="Vaghefi N."/>
            <person name="Wilken P.M."/>
            <person name="An Z."/>
            <person name="de Beer Z.W."/>
            <person name="De Vos L."/>
            <person name="Chen L."/>
            <person name="Duong T.A."/>
            <person name="Gao Y."/>
            <person name="Hammerbacher A."/>
            <person name="Kikkert J.R."/>
            <person name="Li Y."/>
            <person name="Li H."/>
            <person name="Li K."/>
            <person name="Li Q."/>
            <person name="Liu X."/>
            <person name="Ma X."/>
            <person name="Naidoo K."/>
            <person name="Pethybridge S.J."/>
            <person name="Sun J."/>
            <person name="Steenkamp E.T."/>
            <person name="van der Nest M.A."/>
            <person name="van Wyk S."/>
            <person name="Wingfield M.J."/>
            <person name="Xiong C."/>
            <person name="Yue Q."/>
            <person name="Zhang X."/>
        </authorList>
    </citation>
    <scope>NUCLEOTIDE SEQUENCE [LARGE SCALE GENOMIC DNA]</scope>
    <source>
        <strain evidence="2 3">BP 5553</strain>
    </source>
</reference>
<protein>
    <submittedName>
        <fullName evidence="2">Uncharacterized protein</fullName>
    </submittedName>
</protein>
<dbReference type="RefSeq" id="XP_031866036.1">
    <property type="nucleotide sequence ID" value="XM_032018129.1"/>
</dbReference>
<dbReference type="EMBL" id="NPIC01000011">
    <property type="protein sequence ID" value="RDL32104.1"/>
    <property type="molecule type" value="Genomic_DNA"/>
</dbReference>
<keyword evidence="1" id="KW-0812">Transmembrane</keyword>
<organism evidence="2 3">
    <name type="scientific">Venustampulla echinocandica</name>
    <dbReference type="NCBI Taxonomy" id="2656787"/>
    <lineage>
        <taxon>Eukaryota</taxon>
        <taxon>Fungi</taxon>
        <taxon>Dikarya</taxon>
        <taxon>Ascomycota</taxon>
        <taxon>Pezizomycotina</taxon>
        <taxon>Leotiomycetes</taxon>
        <taxon>Helotiales</taxon>
        <taxon>Pleuroascaceae</taxon>
        <taxon>Venustampulla</taxon>
    </lineage>
</organism>
<keyword evidence="1" id="KW-1133">Transmembrane helix</keyword>
<name>A0A370TD05_9HELO</name>
<feature type="transmembrane region" description="Helical" evidence="1">
    <location>
        <begin position="12"/>
        <end position="36"/>
    </location>
</feature>
<gene>
    <name evidence="2" type="ORF">BP5553_09506</name>
</gene>
<dbReference type="AlphaFoldDB" id="A0A370TD05"/>
<dbReference type="OrthoDB" id="3778429at2759"/>
<sequence length="294" mass="33523">MPSLPFPSPKKLCIYTLSFLSFLLTLAITLFIIPWYRAHSYEVSYFTEILRLEDLDSEYASVDIREMLDIEQPPAYNTRRTPLIQDIPQLRSWDWQEMMRLHPDGTAPYTGQEFWIYVGGTPKKSLSFPFNWWDNLSLFSRPAGSCVDEDYICAAFNRGFDRLVERYHTHGKERTSGASLAFVDCDVSPLFCDEWAVDPVMLAHIESVGPCRKVKGEVMRAACTVKYRSVSLPLKTMPFSRKEMVGGKKGVPVEVFPSAEEQVRQLVMWDGVPAALQAMGNEVFEVVADAIPRK</sequence>
<dbReference type="GeneID" id="43602355"/>
<evidence type="ECO:0000256" key="1">
    <source>
        <dbReference type="SAM" id="Phobius"/>
    </source>
</evidence>
<proteinExistence type="predicted"/>